<keyword evidence="5 6" id="KW-0472">Membrane</keyword>
<dbReference type="Gene3D" id="1.10.3730.20">
    <property type="match status" value="1"/>
</dbReference>
<dbReference type="GO" id="GO:0016020">
    <property type="term" value="C:membrane"/>
    <property type="evidence" value="ECO:0007669"/>
    <property type="project" value="UniProtKB-SubCell"/>
</dbReference>
<dbReference type="Pfam" id="PF10639">
    <property type="entry name" value="TMEM234"/>
    <property type="match status" value="1"/>
</dbReference>
<dbReference type="InterPro" id="IPR018908">
    <property type="entry name" value="TMEM234"/>
</dbReference>
<dbReference type="PANTHER" id="PTHR28668:SF1">
    <property type="entry name" value="TRANSMEMBRANE PROTEIN 234"/>
    <property type="match status" value="1"/>
</dbReference>
<evidence type="ECO:0000256" key="5">
    <source>
        <dbReference type="ARBA" id="ARBA00023136"/>
    </source>
</evidence>
<feature type="signal peptide" evidence="7">
    <location>
        <begin position="1"/>
        <end position="16"/>
    </location>
</feature>
<evidence type="ECO:0000256" key="3">
    <source>
        <dbReference type="ARBA" id="ARBA00022692"/>
    </source>
</evidence>
<keyword evidence="3 6" id="KW-0812">Transmembrane</keyword>
<evidence type="ECO:0000256" key="2">
    <source>
        <dbReference type="ARBA" id="ARBA00005977"/>
    </source>
</evidence>
<sequence>MLGLGAAMVLVSFLWGATNPLIKKGSSGVNKIKCDNCILQFLSEIHFLARNWRYVLPFILNQSGSVVYYFTLQQADLSLAVPVVNSLTFVFTALSGWVLGEEIPNKGTLMGMLLVVSGITLCVFDKVTNFNTVA</sequence>
<feature type="transmembrane region" description="Helical" evidence="6">
    <location>
        <begin position="79"/>
        <end position="100"/>
    </location>
</feature>
<reference evidence="8 9" key="1">
    <citation type="submission" date="2024-03" db="EMBL/GenBank/DDBJ databases">
        <title>The genome assembly and annotation of the cricket Gryllus longicercus Weissman &amp; Gray.</title>
        <authorList>
            <person name="Szrajer S."/>
            <person name="Gray D."/>
            <person name="Ylla G."/>
        </authorList>
    </citation>
    <scope>NUCLEOTIDE SEQUENCE [LARGE SCALE GENOMIC DNA]</scope>
    <source>
        <strain evidence="8">DAG 2021-001</strain>
        <tissue evidence="8">Whole body minus gut</tissue>
    </source>
</reference>
<comment type="subcellular location">
    <subcellularLocation>
        <location evidence="1">Membrane</location>
        <topology evidence="1">Multi-pass membrane protein</topology>
    </subcellularLocation>
</comment>
<gene>
    <name evidence="8" type="ORF">R5R35_003636</name>
</gene>
<keyword evidence="7" id="KW-0732">Signal</keyword>
<feature type="transmembrane region" description="Helical" evidence="6">
    <location>
        <begin position="106"/>
        <end position="124"/>
    </location>
</feature>
<dbReference type="EMBL" id="JAZDUA010000086">
    <property type="protein sequence ID" value="KAK7868792.1"/>
    <property type="molecule type" value="Genomic_DNA"/>
</dbReference>
<comment type="caution">
    <text evidence="8">The sequence shown here is derived from an EMBL/GenBank/DDBJ whole genome shotgun (WGS) entry which is preliminary data.</text>
</comment>
<feature type="chain" id="PRO_5042918530" description="Transmembrane protein 234" evidence="7">
    <location>
        <begin position="17"/>
        <end position="134"/>
    </location>
</feature>
<dbReference type="SUPFAM" id="SSF103481">
    <property type="entry name" value="Multidrug resistance efflux transporter EmrE"/>
    <property type="match status" value="1"/>
</dbReference>
<evidence type="ECO:0000313" key="9">
    <source>
        <dbReference type="Proteomes" id="UP001378592"/>
    </source>
</evidence>
<dbReference type="PANTHER" id="PTHR28668">
    <property type="entry name" value="TRANSMEMBRANE PROTEIN 234"/>
    <property type="match status" value="1"/>
</dbReference>
<organism evidence="8 9">
    <name type="scientific">Gryllus longicercus</name>
    <dbReference type="NCBI Taxonomy" id="2509291"/>
    <lineage>
        <taxon>Eukaryota</taxon>
        <taxon>Metazoa</taxon>
        <taxon>Ecdysozoa</taxon>
        <taxon>Arthropoda</taxon>
        <taxon>Hexapoda</taxon>
        <taxon>Insecta</taxon>
        <taxon>Pterygota</taxon>
        <taxon>Neoptera</taxon>
        <taxon>Polyneoptera</taxon>
        <taxon>Orthoptera</taxon>
        <taxon>Ensifera</taxon>
        <taxon>Gryllidea</taxon>
        <taxon>Grylloidea</taxon>
        <taxon>Gryllidae</taxon>
        <taxon>Gryllinae</taxon>
        <taxon>Gryllus</taxon>
    </lineage>
</organism>
<name>A0AAN9VVV2_9ORTH</name>
<evidence type="ECO:0000313" key="8">
    <source>
        <dbReference type="EMBL" id="KAK7868792.1"/>
    </source>
</evidence>
<dbReference type="AlphaFoldDB" id="A0AAN9VVV2"/>
<keyword evidence="9" id="KW-1185">Reference proteome</keyword>
<evidence type="ECO:0000256" key="4">
    <source>
        <dbReference type="ARBA" id="ARBA00022989"/>
    </source>
</evidence>
<dbReference type="InterPro" id="IPR037185">
    <property type="entry name" value="EmrE-like"/>
</dbReference>
<evidence type="ECO:0000256" key="7">
    <source>
        <dbReference type="SAM" id="SignalP"/>
    </source>
</evidence>
<evidence type="ECO:0000256" key="6">
    <source>
        <dbReference type="SAM" id="Phobius"/>
    </source>
</evidence>
<proteinExistence type="inferred from homology"/>
<evidence type="ECO:0008006" key="10">
    <source>
        <dbReference type="Google" id="ProtNLM"/>
    </source>
</evidence>
<keyword evidence="4 6" id="KW-1133">Transmembrane helix</keyword>
<dbReference type="Proteomes" id="UP001378592">
    <property type="component" value="Unassembled WGS sequence"/>
</dbReference>
<accession>A0AAN9VVV2</accession>
<protein>
    <recommendedName>
        <fullName evidence="10">Transmembrane protein 234</fullName>
    </recommendedName>
</protein>
<evidence type="ECO:0000256" key="1">
    <source>
        <dbReference type="ARBA" id="ARBA00004141"/>
    </source>
</evidence>
<comment type="similarity">
    <text evidence="2">Belongs to the TMEM234 family.</text>
</comment>